<organism evidence="1 2">
    <name type="scientific">Entomortierella parvispora</name>
    <dbReference type="NCBI Taxonomy" id="205924"/>
    <lineage>
        <taxon>Eukaryota</taxon>
        <taxon>Fungi</taxon>
        <taxon>Fungi incertae sedis</taxon>
        <taxon>Mucoromycota</taxon>
        <taxon>Mortierellomycotina</taxon>
        <taxon>Mortierellomycetes</taxon>
        <taxon>Mortierellales</taxon>
        <taxon>Mortierellaceae</taxon>
        <taxon>Entomortierella</taxon>
    </lineage>
</organism>
<accession>A0A9P3H827</accession>
<dbReference type="AlphaFoldDB" id="A0A9P3H827"/>
<reference evidence="1" key="2">
    <citation type="journal article" date="2022" name="Microbiol. Resour. Announc.">
        <title>Whole-Genome Sequence of Entomortierella parvispora E1425, a Mucoromycotan Fungus Associated with Burkholderiaceae-Related Endosymbiotic Bacteria.</title>
        <authorList>
            <person name="Herlambang A."/>
            <person name="Guo Y."/>
            <person name="Takashima Y."/>
            <person name="Narisawa K."/>
            <person name="Ohta H."/>
            <person name="Nishizawa T."/>
        </authorList>
    </citation>
    <scope>NUCLEOTIDE SEQUENCE</scope>
    <source>
        <strain evidence="1">E1425</strain>
    </source>
</reference>
<evidence type="ECO:0000313" key="2">
    <source>
        <dbReference type="Proteomes" id="UP000827284"/>
    </source>
</evidence>
<sequence>MSALIKNLTFKGLRHKEVRYPCADLELLSHVLSKWDILEGGSLQDGSTGTDYCVALEISEKRSIPDRLTFGDAATNFDKTAVLFRHLGSPMCLYRLSYNFPAAVKIQRSDKSIWGAALIHKDTGKFLGFEDIKGRLALVSRQGEVYLRYYQPKSGGGQKRVEQALAKSDWTDSETPYLEILPSKLAAHLSDPVAGDPVLLEELTKFVEDNSAFKQDMMTLLSYLASDQCAHRYENRVAGHED</sequence>
<dbReference type="Proteomes" id="UP000827284">
    <property type="component" value="Unassembled WGS sequence"/>
</dbReference>
<gene>
    <name evidence="1" type="ORF">EMPS_04213</name>
</gene>
<evidence type="ECO:0000313" key="1">
    <source>
        <dbReference type="EMBL" id="GJJ71856.1"/>
    </source>
</evidence>
<proteinExistence type="predicted"/>
<name>A0A9P3H827_9FUNG</name>
<dbReference type="OrthoDB" id="2412257at2759"/>
<protein>
    <submittedName>
        <fullName evidence="1">Uncharacterized protein</fullName>
    </submittedName>
</protein>
<dbReference type="EMBL" id="BQFW01000006">
    <property type="protein sequence ID" value="GJJ71856.1"/>
    <property type="molecule type" value="Genomic_DNA"/>
</dbReference>
<reference evidence="1" key="1">
    <citation type="submission" date="2021-11" db="EMBL/GenBank/DDBJ databases">
        <authorList>
            <person name="Herlambang A."/>
            <person name="Guo Y."/>
            <person name="Takashima Y."/>
            <person name="Nishizawa T."/>
        </authorList>
    </citation>
    <scope>NUCLEOTIDE SEQUENCE</scope>
    <source>
        <strain evidence="1">E1425</strain>
    </source>
</reference>
<comment type="caution">
    <text evidence="1">The sequence shown here is derived from an EMBL/GenBank/DDBJ whole genome shotgun (WGS) entry which is preliminary data.</text>
</comment>
<keyword evidence="2" id="KW-1185">Reference proteome</keyword>